<evidence type="ECO:0000313" key="1">
    <source>
        <dbReference type="EMBL" id="DAD55750.1"/>
    </source>
</evidence>
<organism evidence="1">
    <name type="scientific">Bacteriophage sp</name>
    <dbReference type="NCBI Taxonomy" id="38018"/>
    <lineage>
        <taxon>Viruses</taxon>
    </lineage>
</organism>
<proteinExistence type="predicted"/>
<protein>
    <submittedName>
        <fullName evidence="1">Uncharacterized protein</fullName>
    </submittedName>
</protein>
<name>A0A8D9UHP4_9VIRU</name>
<dbReference type="EMBL" id="BK029940">
    <property type="protein sequence ID" value="DAD55750.1"/>
    <property type="molecule type" value="Genomic_DNA"/>
</dbReference>
<sequence length="64" mass="7671">MFKIINRYGKSVTVLIKMKEVTVFEDDLFPSIICSFLNKKEIKPDWFVNSFDFNWCKPYMVARV</sequence>
<accession>A0A8D9UHP4</accession>
<reference evidence="1" key="1">
    <citation type="journal article" date="2021" name="Proc. Natl. Acad. Sci. U.S.A.">
        <title>A Catalog of Tens of Thousands of Viruses from Human Metagenomes Reveals Hidden Associations with Chronic Diseases.</title>
        <authorList>
            <person name="Tisza M.J."/>
            <person name="Buck C.B."/>
        </authorList>
    </citation>
    <scope>NUCLEOTIDE SEQUENCE</scope>
    <source>
        <strain evidence="1">CtOZu12</strain>
    </source>
</reference>